<dbReference type="SMART" id="SM00279">
    <property type="entry name" value="HhH2"/>
    <property type="match status" value="1"/>
</dbReference>
<dbReference type="GO" id="GO:0008821">
    <property type="term" value="F:crossover junction DNA endonuclease activity"/>
    <property type="evidence" value="ECO:0007669"/>
    <property type="project" value="UniProtKB-ARBA"/>
</dbReference>
<evidence type="ECO:0000256" key="9">
    <source>
        <dbReference type="ARBA" id="ARBA00038112"/>
    </source>
</evidence>
<dbReference type="InterPro" id="IPR006085">
    <property type="entry name" value="XPG_DNA_repair_N"/>
</dbReference>
<keyword evidence="3" id="KW-0479">Metal-binding</keyword>
<feature type="domain" description="XPG N-terminal" evidence="12">
    <location>
        <begin position="1"/>
        <end position="90"/>
    </location>
</feature>
<organism evidence="13 14">
    <name type="scientific">Dimorphilus gyrociliatus</name>
    <dbReference type="NCBI Taxonomy" id="2664684"/>
    <lineage>
        <taxon>Eukaryota</taxon>
        <taxon>Metazoa</taxon>
        <taxon>Spiralia</taxon>
        <taxon>Lophotrochozoa</taxon>
        <taxon>Annelida</taxon>
        <taxon>Polychaeta</taxon>
        <taxon>Polychaeta incertae sedis</taxon>
        <taxon>Dinophilidae</taxon>
        <taxon>Dimorphilus</taxon>
    </lineage>
</organism>
<dbReference type="GO" id="GO:0000400">
    <property type="term" value="F:four-way junction DNA binding"/>
    <property type="evidence" value="ECO:0007669"/>
    <property type="project" value="TreeGrafter"/>
</dbReference>
<evidence type="ECO:0000256" key="5">
    <source>
        <dbReference type="ARBA" id="ARBA00022763"/>
    </source>
</evidence>
<dbReference type="Gene3D" id="1.10.150.20">
    <property type="entry name" value="5' to 3' exonuclease, C-terminal subdomain"/>
    <property type="match status" value="1"/>
</dbReference>
<dbReference type="PANTHER" id="PTHR11081:SF70">
    <property type="entry name" value="FLAP ENDONUCLEASE GEN HOMOLOG 1"/>
    <property type="match status" value="1"/>
</dbReference>
<dbReference type="Proteomes" id="UP000549394">
    <property type="component" value="Unassembled WGS sequence"/>
</dbReference>
<dbReference type="AlphaFoldDB" id="A0A7I8W972"/>
<keyword evidence="7" id="KW-0460">Magnesium</keyword>
<comment type="caution">
    <text evidence="13">The sequence shown here is derived from an EMBL/GenBank/DDBJ whole genome shotgun (WGS) entry which is preliminary data.</text>
</comment>
<accession>A0A7I8W972</accession>
<dbReference type="EMBL" id="CAJFCJ010000022">
    <property type="protein sequence ID" value="CAD5124682.1"/>
    <property type="molecule type" value="Genomic_DNA"/>
</dbReference>
<keyword evidence="6" id="KW-0378">Hydrolase</keyword>
<feature type="domain" description="XPG-I" evidence="11">
    <location>
        <begin position="104"/>
        <end position="176"/>
    </location>
</feature>
<evidence type="ECO:0000259" key="11">
    <source>
        <dbReference type="SMART" id="SM00484"/>
    </source>
</evidence>
<evidence type="ECO:0000256" key="6">
    <source>
        <dbReference type="ARBA" id="ARBA00022801"/>
    </source>
</evidence>
<protein>
    <submittedName>
        <fullName evidence="13">DgyrCDS12946</fullName>
    </submittedName>
</protein>
<evidence type="ECO:0000256" key="10">
    <source>
        <dbReference type="SAM" id="MobiDB-lite"/>
    </source>
</evidence>
<dbReference type="SUPFAM" id="SSF47807">
    <property type="entry name" value="5' to 3' exonuclease, C-terminal subdomain"/>
    <property type="match status" value="1"/>
</dbReference>
<dbReference type="InterPro" id="IPR006084">
    <property type="entry name" value="XPG/Rad2"/>
</dbReference>
<dbReference type="InterPro" id="IPR029060">
    <property type="entry name" value="PIN-like_dom_sf"/>
</dbReference>
<keyword evidence="2" id="KW-0540">Nuclease</keyword>
<dbReference type="GO" id="GO:0017108">
    <property type="term" value="F:5'-flap endonuclease activity"/>
    <property type="evidence" value="ECO:0007669"/>
    <property type="project" value="UniProtKB-ARBA"/>
</dbReference>
<keyword evidence="14" id="KW-1185">Reference proteome</keyword>
<dbReference type="Pfam" id="PF00867">
    <property type="entry name" value="XPG_I"/>
    <property type="match status" value="1"/>
</dbReference>
<keyword evidence="4" id="KW-0255">Endonuclease</keyword>
<dbReference type="SMART" id="SM00485">
    <property type="entry name" value="XPGN"/>
    <property type="match status" value="1"/>
</dbReference>
<dbReference type="PRINTS" id="PR00853">
    <property type="entry name" value="XPGRADSUPER"/>
</dbReference>
<dbReference type="InterPro" id="IPR006086">
    <property type="entry name" value="XPG-I_dom"/>
</dbReference>
<dbReference type="OrthoDB" id="2959108at2759"/>
<dbReference type="GO" id="GO:0006281">
    <property type="term" value="P:DNA repair"/>
    <property type="evidence" value="ECO:0007669"/>
    <property type="project" value="UniProtKB-KW"/>
</dbReference>
<keyword evidence="8" id="KW-0234">DNA repair</keyword>
<keyword evidence="5" id="KW-0227">DNA damage</keyword>
<evidence type="ECO:0000256" key="3">
    <source>
        <dbReference type="ARBA" id="ARBA00022723"/>
    </source>
</evidence>
<dbReference type="Gene3D" id="3.40.50.1010">
    <property type="entry name" value="5'-nuclease"/>
    <property type="match status" value="2"/>
</dbReference>
<dbReference type="InterPro" id="IPR036279">
    <property type="entry name" value="5-3_exonuclease_C_sf"/>
</dbReference>
<evidence type="ECO:0000259" key="12">
    <source>
        <dbReference type="SMART" id="SM00485"/>
    </source>
</evidence>
<dbReference type="SMART" id="SM00484">
    <property type="entry name" value="XPGI"/>
    <property type="match status" value="1"/>
</dbReference>
<dbReference type="PANTHER" id="PTHR11081">
    <property type="entry name" value="FLAP ENDONUCLEASE FAMILY MEMBER"/>
    <property type="match status" value="1"/>
</dbReference>
<evidence type="ECO:0000313" key="13">
    <source>
        <dbReference type="EMBL" id="CAD5124682.1"/>
    </source>
</evidence>
<dbReference type="InterPro" id="IPR008918">
    <property type="entry name" value="HhH2"/>
</dbReference>
<gene>
    <name evidence="13" type="ORF">DGYR_LOCUS12187</name>
</gene>
<evidence type="ECO:0000256" key="7">
    <source>
        <dbReference type="ARBA" id="ARBA00022842"/>
    </source>
</evidence>
<feature type="region of interest" description="Disordered" evidence="10">
    <location>
        <begin position="540"/>
        <end position="573"/>
    </location>
</feature>
<evidence type="ECO:0000256" key="8">
    <source>
        <dbReference type="ARBA" id="ARBA00023204"/>
    </source>
</evidence>
<dbReference type="GO" id="GO:0046872">
    <property type="term" value="F:metal ion binding"/>
    <property type="evidence" value="ECO:0007669"/>
    <property type="project" value="UniProtKB-KW"/>
</dbReference>
<dbReference type="Pfam" id="PF00752">
    <property type="entry name" value="XPG_N"/>
    <property type="match status" value="1"/>
</dbReference>
<comment type="similarity">
    <text evidence="9">Belongs to the XPG/RAD2 endonuclease family. GEN subfamily.</text>
</comment>
<dbReference type="SUPFAM" id="SSF88723">
    <property type="entry name" value="PIN domain-like"/>
    <property type="match status" value="1"/>
</dbReference>
<comment type="cofactor">
    <cofactor evidence="1">
        <name>Mg(2+)</name>
        <dbReference type="ChEBI" id="CHEBI:18420"/>
    </cofactor>
</comment>
<name>A0A7I8W972_9ANNE</name>
<dbReference type="FunFam" id="1.10.150.20:FF:000030">
    <property type="entry name" value="Flap endonuclease GEN-like 1"/>
    <property type="match status" value="1"/>
</dbReference>
<evidence type="ECO:0000313" key="14">
    <source>
        <dbReference type="Proteomes" id="UP000549394"/>
    </source>
</evidence>
<evidence type="ECO:0000256" key="1">
    <source>
        <dbReference type="ARBA" id="ARBA00001946"/>
    </source>
</evidence>
<sequence>MGVTDLWKIVSTQIVTKSLEDLRGQTVAVDLSQWIMECENSAWKHTMQKAHIRNLFCRVTSLLKHGIIPIFVLDGETPDLKKRGKGRLAGTPVRTVKECCRLLTCIGLESLQSPGEAEATMAHLNSKDIVDACLTDDSDSFLFGAKIVYTKFSSMERTADNVSVFKSSSIQSSLNLTREKLVALALFVGCDFTDGVKGIGKEKFLKWLKSIDDNEDVLERLRGWKTAPEPSVIGEFLKLKKKSHCGECSHLAGFTGSTKQHLKNGCADCLNNVCSKLCKERSCSCDWHRLKDLTESILLESKLRSAAINQYPDFPDEKVIDIFLRPKVVEKAEKPTWMKPNYNALKNFLTDHLDWTIEEATSKILPLITLWYLRNNDKESLKPSRIVKSRQQYFQSKLEIVWEKIEGIDIESPTTLERFEDIECTFPELVEHFLAAKRGKKNTKRGKKKDVLQRKITDSFKIVKNPHHFCSKGRESLRRSVSLEDIRVIKSPIGEQLTEDVIEEEKDSQSHIKQEKTPFPVKYESDDSLPSLTKFIRRKVDKHRKPKLADKEKPKFIMSSSESNSEDEISEKKSCTQFSLNFSLDSSF</sequence>
<reference evidence="13 14" key="1">
    <citation type="submission" date="2020-08" db="EMBL/GenBank/DDBJ databases">
        <authorList>
            <person name="Hejnol A."/>
        </authorList>
    </citation>
    <scope>NUCLEOTIDE SEQUENCE [LARGE SCALE GENOMIC DNA]</scope>
</reference>
<proteinExistence type="inferred from homology"/>
<evidence type="ECO:0000256" key="2">
    <source>
        <dbReference type="ARBA" id="ARBA00022722"/>
    </source>
</evidence>
<evidence type="ECO:0000256" key="4">
    <source>
        <dbReference type="ARBA" id="ARBA00022759"/>
    </source>
</evidence>